<evidence type="ECO:0000313" key="7">
    <source>
        <dbReference type="EMBL" id="SDK84507.1"/>
    </source>
</evidence>
<dbReference type="NCBIfam" id="NF000955">
    <property type="entry name" value="PRK00099.1-1"/>
    <property type="match status" value="1"/>
</dbReference>
<accession>A0A1G9F7V1</accession>
<dbReference type="OrthoDB" id="3186107at2"/>
<keyword evidence="4 6" id="KW-0687">Ribonucleoprotein</keyword>
<dbReference type="RefSeq" id="WP_092159626.1">
    <property type="nucleotide sequence ID" value="NZ_FNGA01000002.1"/>
</dbReference>
<keyword evidence="6" id="KW-0699">rRNA-binding</keyword>
<evidence type="ECO:0000256" key="6">
    <source>
        <dbReference type="HAMAP-Rule" id="MF_00362"/>
    </source>
</evidence>
<dbReference type="AlphaFoldDB" id="A0A1G9F7V1"/>
<dbReference type="Proteomes" id="UP000199053">
    <property type="component" value="Unassembled WGS sequence"/>
</dbReference>
<name>A0A1G9F7V1_9BACT</name>
<organism evidence="7 8">
    <name type="scientific">Maridesulfovibrio ferrireducens</name>
    <dbReference type="NCBI Taxonomy" id="246191"/>
    <lineage>
        <taxon>Bacteria</taxon>
        <taxon>Pseudomonadati</taxon>
        <taxon>Thermodesulfobacteriota</taxon>
        <taxon>Desulfovibrionia</taxon>
        <taxon>Desulfovibrionales</taxon>
        <taxon>Desulfovibrionaceae</taxon>
        <taxon>Maridesulfovibrio</taxon>
    </lineage>
</organism>
<dbReference type="SUPFAM" id="SSF160369">
    <property type="entry name" value="Ribosomal protein L10-like"/>
    <property type="match status" value="1"/>
</dbReference>
<evidence type="ECO:0000256" key="2">
    <source>
        <dbReference type="ARBA" id="ARBA00008889"/>
    </source>
</evidence>
<dbReference type="Gene3D" id="6.10.250.290">
    <property type="match status" value="1"/>
</dbReference>
<protein>
    <recommendedName>
        <fullName evidence="5 6">Large ribosomal subunit protein uL10</fullName>
    </recommendedName>
</protein>
<dbReference type="InterPro" id="IPR001790">
    <property type="entry name" value="Ribosomal_uL10"/>
</dbReference>
<comment type="subunit">
    <text evidence="6">Part of the ribosomal stalk of the 50S ribosomal subunit. The N-terminus interacts with L11 and the large rRNA to form the base of the stalk. The C-terminus forms an elongated spine to which L12 dimers bind in a sequential fashion forming a multimeric L10(L12)X complex.</text>
</comment>
<evidence type="ECO:0000256" key="5">
    <source>
        <dbReference type="ARBA" id="ARBA00035202"/>
    </source>
</evidence>
<evidence type="ECO:0000256" key="3">
    <source>
        <dbReference type="ARBA" id="ARBA00022980"/>
    </source>
</evidence>
<dbReference type="GO" id="GO:0070180">
    <property type="term" value="F:large ribosomal subunit rRNA binding"/>
    <property type="evidence" value="ECO:0007669"/>
    <property type="project" value="UniProtKB-UniRule"/>
</dbReference>
<gene>
    <name evidence="6" type="primary">rplJ</name>
    <name evidence="7" type="ORF">SAMN05660337_1431</name>
</gene>
<reference evidence="8" key="1">
    <citation type="submission" date="2016-10" db="EMBL/GenBank/DDBJ databases">
        <authorList>
            <person name="Varghese N."/>
            <person name="Submissions S."/>
        </authorList>
    </citation>
    <scope>NUCLEOTIDE SEQUENCE [LARGE SCALE GENOMIC DNA]</scope>
    <source>
        <strain evidence="8">DSM 16995</strain>
    </source>
</reference>
<dbReference type="GO" id="GO:0005840">
    <property type="term" value="C:ribosome"/>
    <property type="evidence" value="ECO:0007669"/>
    <property type="project" value="UniProtKB-KW"/>
</dbReference>
<dbReference type="Pfam" id="PF00466">
    <property type="entry name" value="Ribosomal_L10"/>
    <property type="match status" value="1"/>
</dbReference>
<keyword evidence="8" id="KW-1185">Reference proteome</keyword>
<dbReference type="InterPro" id="IPR022973">
    <property type="entry name" value="Ribosomal_uL10_bac"/>
</dbReference>
<sequence>MKRQDKAQIIEQLKEVAERASIAIVTDFKGLGVEDFTNLRAKLREVGVDCQVVKNTLARLAFEGTDHGILADKFKENCAIVTGYEDPVAAAKVVAEFAKESKTFELRFASLEGKYLDEDGVKALSLLPSKEELLGKALGTMNAVPTNFVRVLANVPRGLLNVLTAVKDQKEAA</sequence>
<evidence type="ECO:0000256" key="1">
    <source>
        <dbReference type="ARBA" id="ARBA00002633"/>
    </source>
</evidence>
<evidence type="ECO:0000313" key="8">
    <source>
        <dbReference type="Proteomes" id="UP000199053"/>
    </source>
</evidence>
<evidence type="ECO:0000256" key="4">
    <source>
        <dbReference type="ARBA" id="ARBA00023274"/>
    </source>
</evidence>
<dbReference type="EMBL" id="FNGA01000002">
    <property type="protein sequence ID" value="SDK84507.1"/>
    <property type="molecule type" value="Genomic_DNA"/>
</dbReference>
<dbReference type="InterPro" id="IPR047865">
    <property type="entry name" value="Ribosomal_uL10_bac_type"/>
</dbReference>
<dbReference type="GO" id="GO:0006412">
    <property type="term" value="P:translation"/>
    <property type="evidence" value="ECO:0007669"/>
    <property type="project" value="UniProtKB-UniRule"/>
</dbReference>
<keyword evidence="3 6" id="KW-0689">Ribosomal protein</keyword>
<dbReference type="CDD" id="cd05797">
    <property type="entry name" value="Ribosomal_L10"/>
    <property type="match status" value="1"/>
</dbReference>
<comment type="similarity">
    <text evidence="2 6">Belongs to the universal ribosomal protein uL10 family.</text>
</comment>
<dbReference type="HAMAP" id="MF_00362">
    <property type="entry name" value="Ribosomal_uL10"/>
    <property type="match status" value="1"/>
</dbReference>
<dbReference type="STRING" id="246191.SAMN05660337_1431"/>
<dbReference type="GO" id="GO:1990904">
    <property type="term" value="C:ribonucleoprotein complex"/>
    <property type="evidence" value="ECO:0007669"/>
    <property type="project" value="UniProtKB-KW"/>
</dbReference>
<dbReference type="PANTHER" id="PTHR11560">
    <property type="entry name" value="39S RIBOSOMAL PROTEIN L10, MITOCHONDRIAL"/>
    <property type="match status" value="1"/>
</dbReference>
<comment type="function">
    <text evidence="1 6">Forms part of the ribosomal stalk, playing a central role in the interaction of the ribosome with GTP-bound translation factors.</text>
</comment>
<dbReference type="Gene3D" id="3.30.70.1730">
    <property type="match status" value="1"/>
</dbReference>
<dbReference type="InterPro" id="IPR043141">
    <property type="entry name" value="Ribosomal_uL10-like_sf"/>
</dbReference>
<proteinExistence type="inferred from homology"/>
<keyword evidence="6" id="KW-0694">RNA-binding</keyword>